<gene>
    <name evidence="1" type="ORF">Pint_06874</name>
</gene>
<dbReference type="EMBL" id="CM047745">
    <property type="protein sequence ID" value="KAJ0025076.1"/>
    <property type="molecule type" value="Genomic_DNA"/>
</dbReference>
<proteinExistence type="predicted"/>
<sequence length="188" mass="20809">MEVGEPNLTSDSILEEIQVEAESMIPTQEELMGISLHAIMGAPASKTMRLKGRIHCQTIMVLIDIGSTHSFVDPSIAKKAKLPIIDSQLYVQIANGDNLPCHGCCKAIPIQLLGFQTKATLHLLTLGGYLVLGVDWLRQLGPILWNFIDLTMQFPFNGSTIRLQGIRPSETNLEEEEKISKCTKYFGE</sequence>
<organism evidence="1 2">
    <name type="scientific">Pistacia integerrima</name>
    <dbReference type="NCBI Taxonomy" id="434235"/>
    <lineage>
        <taxon>Eukaryota</taxon>
        <taxon>Viridiplantae</taxon>
        <taxon>Streptophyta</taxon>
        <taxon>Embryophyta</taxon>
        <taxon>Tracheophyta</taxon>
        <taxon>Spermatophyta</taxon>
        <taxon>Magnoliopsida</taxon>
        <taxon>eudicotyledons</taxon>
        <taxon>Gunneridae</taxon>
        <taxon>Pentapetalae</taxon>
        <taxon>rosids</taxon>
        <taxon>malvids</taxon>
        <taxon>Sapindales</taxon>
        <taxon>Anacardiaceae</taxon>
        <taxon>Pistacia</taxon>
    </lineage>
</organism>
<evidence type="ECO:0000313" key="2">
    <source>
        <dbReference type="Proteomes" id="UP001163603"/>
    </source>
</evidence>
<protein>
    <submittedName>
        <fullName evidence="1">Uncharacterized protein</fullName>
    </submittedName>
</protein>
<dbReference type="Proteomes" id="UP001163603">
    <property type="component" value="Chromosome 10"/>
</dbReference>
<keyword evidence="2" id="KW-1185">Reference proteome</keyword>
<evidence type="ECO:0000313" key="1">
    <source>
        <dbReference type="EMBL" id="KAJ0025076.1"/>
    </source>
</evidence>
<comment type="caution">
    <text evidence="1">The sequence shown here is derived from an EMBL/GenBank/DDBJ whole genome shotgun (WGS) entry which is preliminary data.</text>
</comment>
<accession>A0ACC0XUD0</accession>
<name>A0ACC0XUD0_9ROSI</name>
<reference evidence="2" key="1">
    <citation type="journal article" date="2023" name="G3 (Bethesda)">
        <title>Genome assembly and association tests identify interacting loci associated with vigor, precocity, and sex in interspecific pistachio rootstocks.</title>
        <authorList>
            <person name="Palmer W."/>
            <person name="Jacygrad E."/>
            <person name="Sagayaradj S."/>
            <person name="Cavanaugh K."/>
            <person name="Han R."/>
            <person name="Bertier L."/>
            <person name="Beede B."/>
            <person name="Kafkas S."/>
            <person name="Golino D."/>
            <person name="Preece J."/>
            <person name="Michelmore R."/>
        </authorList>
    </citation>
    <scope>NUCLEOTIDE SEQUENCE [LARGE SCALE GENOMIC DNA]</scope>
</reference>